<keyword evidence="1" id="KW-0812">Transmembrane</keyword>
<organism evidence="2 3">
    <name type="scientific">Vibrio ishigakensis</name>
    <dbReference type="NCBI Taxonomy" id="1481914"/>
    <lineage>
        <taxon>Bacteria</taxon>
        <taxon>Pseudomonadati</taxon>
        <taxon>Pseudomonadota</taxon>
        <taxon>Gammaproteobacteria</taxon>
        <taxon>Vibrionales</taxon>
        <taxon>Vibrionaceae</taxon>
        <taxon>Vibrio</taxon>
    </lineage>
</organism>
<dbReference type="EMBL" id="BBSA01000004">
    <property type="protein sequence ID" value="GAM61827.1"/>
    <property type="molecule type" value="Genomic_DNA"/>
</dbReference>
<dbReference type="PANTHER" id="PTHR34475">
    <property type="match status" value="1"/>
</dbReference>
<dbReference type="InterPro" id="IPR050400">
    <property type="entry name" value="Bact_Cytoskel_RodZ"/>
</dbReference>
<keyword evidence="1" id="KW-1133">Transmembrane helix</keyword>
<evidence type="ECO:0000313" key="2">
    <source>
        <dbReference type="EMBL" id="GAM61827.1"/>
    </source>
</evidence>
<protein>
    <submittedName>
        <fullName evidence="2">Putative membrane protein</fullName>
    </submittedName>
</protein>
<dbReference type="AlphaFoldDB" id="A0A0B8PB67"/>
<feature type="transmembrane region" description="Helical" evidence="1">
    <location>
        <begin position="36"/>
        <end position="53"/>
    </location>
</feature>
<comment type="caution">
    <text evidence="2">The sequence shown here is derived from an EMBL/GenBank/DDBJ whole genome shotgun (WGS) entry which is preliminary data.</text>
</comment>
<dbReference type="PANTHER" id="PTHR34475:SF1">
    <property type="entry name" value="CYTOSKELETON PROTEIN RODZ"/>
    <property type="match status" value="1"/>
</dbReference>
<evidence type="ECO:0000313" key="3">
    <source>
        <dbReference type="Proteomes" id="UP000031670"/>
    </source>
</evidence>
<sequence length="124" mass="13553">MDAFDSLGVGKSAEQDMQSFSQGTQKKKHDNNIMKLTWGIFVVIVGISAVWWYQNEQNVDTVVAEAAPQVEEFDPASIEPELAEQAELLDQQEAVEASNAVVSELESVASGAEVANQELQLNLK</sequence>
<name>A0A0B8PB67_9VIBR</name>
<dbReference type="Proteomes" id="UP000031670">
    <property type="component" value="Unassembled WGS sequence"/>
</dbReference>
<reference evidence="2 3" key="2">
    <citation type="submission" date="2015-01" db="EMBL/GenBank/DDBJ databases">
        <authorList>
            <consortium name="NBRP consortium"/>
            <person name="Sawabe T."/>
            <person name="Meirelles P."/>
            <person name="Feng G."/>
            <person name="Sayaka M."/>
            <person name="Hattori M."/>
            <person name="Ohkuma M."/>
        </authorList>
    </citation>
    <scope>NUCLEOTIDE SEQUENCE [LARGE SCALE GENOMIC DNA]</scope>
    <source>
        <strain evidence="2 3">JCM19232</strain>
    </source>
</reference>
<proteinExistence type="predicted"/>
<gene>
    <name evidence="2" type="ORF">JCM19232_6132</name>
</gene>
<reference evidence="2 3" key="1">
    <citation type="submission" date="2015-01" db="EMBL/GenBank/DDBJ databases">
        <title>Vibrio sp. C5 JCM 19232 whole genome shotgun sequence.</title>
        <authorList>
            <person name="Sawabe T."/>
            <person name="Meirelles P."/>
            <person name="Feng G."/>
            <person name="Sayaka M."/>
            <person name="Hattori M."/>
            <person name="Ohkuma M."/>
        </authorList>
    </citation>
    <scope>NUCLEOTIDE SEQUENCE [LARGE SCALE GENOMIC DNA]</scope>
    <source>
        <strain evidence="2 3">JCM19232</strain>
    </source>
</reference>
<keyword evidence="1" id="KW-0472">Membrane</keyword>
<evidence type="ECO:0000256" key="1">
    <source>
        <dbReference type="SAM" id="Phobius"/>
    </source>
</evidence>
<accession>A0A0B8PB67</accession>